<dbReference type="Pfam" id="PF05707">
    <property type="entry name" value="Zot"/>
    <property type="match status" value="1"/>
</dbReference>
<evidence type="ECO:0000313" key="4">
    <source>
        <dbReference type="Proteomes" id="UP000439986"/>
    </source>
</evidence>
<protein>
    <recommendedName>
        <fullName evidence="2">Zona occludens toxin N-terminal domain-containing protein</fullName>
    </recommendedName>
</protein>
<dbReference type="EMBL" id="WKJL01000001">
    <property type="protein sequence ID" value="MRW82832.1"/>
    <property type="molecule type" value="Genomic_DNA"/>
</dbReference>
<dbReference type="InterPro" id="IPR027417">
    <property type="entry name" value="P-loop_NTPase"/>
</dbReference>
<gene>
    <name evidence="3" type="ORF">GJ698_01840</name>
</gene>
<name>A0A844D2D2_9BURK</name>
<proteinExistence type="predicted"/>
<keyword evidence="1" id="KW-0472">Membrane</keyword>
<comment type="caution">
    <text evidence="3">The sequence shown here is derived from an EMBL/GenBank/DDBJ whole genome shotgun (WGS) entry which is preliminary data.</text>
</comment>
<dbReference type="Gene3D" id="3.40.50.300">
    <property type="entry name" value="P-loop containing nucleotide triphosphate hydrolases"/>
    <property type="match status" value="1"/>
</dbReference>
<evidence type="ECO:0000313" key="3">
    <source>
        <dbReference type="EMBL" id="MRW82832.1"/>
    </source>
</evidence>
<keyword evidence="1" id="KW-0812">Transmembrane</keyword>
<keyword evidence="4" id="KW-1185">Reference proteome</keyword>
<evidence type="ECO:0000256" key="1">
    <source>
        <dbReference type="SAM" id="Phobius"/>
    </source>
</evidence>
<sequence>MAVYAITGKLGSGKGKAGIDQIRRYLRAGRRVATNCDVFLEHLMADTNKSVVTRIPDKPSAVDLYMIGSGNKFVDFEPIVTSGKSGLEALAPTPKLLPGFDESHNGALVLDECGSWLNTRNFQDKGRADLLEWAIHGRKYGWDIFFIMQNIAQVDKQLRDSLLEYVVRLNRLDRMKVPVVSGLLKALTAGATEGNLPRVHIGVVRLGSQPDGLVADRWVFRGDDLNDAYNTTQVFSESYPHGTHCLLSSWHLSARVGVDPSFVGPRLAGPAGVDLLRGRTPPPKPPHKHMTKFLMFSMLLGVVLGGFAVRMFAPPVVVAGAAKVERVVSDKVKGVGYVRLPNRHFLVTLSDGRVVEPVNMVMLGGGAWEAEVSPGEWVKGVL</sequence>
<accession>A0A844D2D2</accession>
<feature type="transmembrane region" description="Helical" evidence="1">
    <location>
        <begin position="293"/>
        <end position="313"/>
    </location>
</feature>
<evidence type="ECO:0000259" key="2">
    <source>
        <dbReference type="Pfam" id="PF05707"/>
    </source>
</evidence>
<reference evidence="3 4" key="1">
    <citation type="submission" date="2019-11" db="EMBL/GenBank/DDBJ databases">
        <title>Novel species isolated from a subtropical stream in China.</title>
        <authorList>
            <person name="Lu H."/>
        </authorList>
    </citation>
    <scope>NUCLEOTIDE SEQUENCE [LARGE SCALE GENOMIC DNA]</scope>
    <source>
        <strain evidence="3 4">FT26W</strain>
    </source>
</reference>
<dbReference type="AlphaFoldDB" id="A0A844D2D2"/>
<feature type="domain" description="Zona occludens toxin N-terminal" evidence="2">
    <location>
        <begin position="2"/>
        <end position="173"/>
    </location>
</feature>
<dbReference type="RefSeq" id="WP_154355870.1">
    <property type="nucleotide sequence ID" value="NZ_WKJL01000001.1"/>
</dbReference>
<dbReference type="InterPro" id="IPR008900">
    <property type="entry name" value="Zot_N"/>
</dbReference>
<keyword evidence="1" id="KW-1133">Transmembrane helix</keyword>
<organism evidence="3 4">
    <name type="scientific">Duganella aquatilis</name>
    <dbReference type="NCBI Taxonomy" id="2666082"/>
    <lineage>
        <taxon>Bacteria</taxon>
        <taxon>Pseudomonadati</taxon>
        <taxon>Pseudomonadota</taxon>
        <taxon>Betaproteobacteria</taxon>
        <taxon>Burkholderiales</taxon>
        <taxon>Oxalobacteraceae</taxon>
        <taxon>Telluria group</taxon>
        <taxon>Duganella</taxon>
    </lineage>
</organism>
<dbReference type="Proteomes" id="UP000439986">
    <property type="component" value="Unassembled WGS sequence"/>
</dbReference>